<name>S8A9G4_DACHA</name>
<gene>
    <name evidence="2" type="ORF">H072_6742</name>
</gene>
<dbReference type="OrthoDB" id="432970at2759"/>
<comment type="caution">
    <text evidence="2">The sequence shown here is derived from an EMBL/GenBank/DDBJ whole genome shotgun (WGS) entry which is preliminary data.</text>
</comment>
<dbReference type="Proteomes" id="UP000015100">
    <property type="component" value="Unassembled WGS sequence"/>
</dbReference>
<sequence>MATLATYSPATLWKPLPDKPAVNLAAHIRPEQTLDALQLRPNIFDILYTVWEDLESHPNDCAFTEADQDKQRKLNFTVPSDDICVLARVIILLSLLQACCPTEETWDTYFHTVHSEAAQETLKSHVRTLYLSTTDPSAWIQHPLGQTIRFTTLHTLTTLHRTFGKYDEFLSNQDRRGKLELIWIKGRQNRVPKLLDPMKLWYNEQVDENNEMESNAAIAMSTSHARYHLHGTCIDATEKMELLINPLFVFWKGGEGWGIDPECNPLLSFMTVKSIAAENILESTVYGARAKLPHNRTLLLQHAQNKLSSWAQAFRKALALDNLRILISFCPPLQFCQSMRPIGADNVAQGLLLREIYADHDRSIEYQPQMKRTFDIIDARNMSGTIGFHNTFLVTEVLMKPRGGSILIMDADLGSLQWQDEHTLDGILGADVDTFSRLWPVELLVDGGADDLEWTKQYTKNENKGMKTIFWRNHPSLNGGNEKDLSTFLATNSNQDINNTMVNILENMFAAMSRSGIKANSMWNTYPTFTLMLLRLFKLHNTELDWNAVLANFLRAQEMSMEYSVAWHLHGFGTPGISKRLLEAKGEPRLLCISIGIATTRIQYIANDMKDEWLEGGDVAFVVRLFHHNEGSDEEECQDGVTEQCVWMEEFQVLRLNFGKIVADTPGSESMAGKYIYQGAPTLLYNKHEWGAGKGGIVTLSFLVFPAGLPCDRIEDMEYEIGMTEMDNGHGANVQVGRLRGSEVTLSYMFPLVVDEKVETKKARRKKKKNGKVNQVEQDTGEERALEEPVEVKKVVSGREDRWSMFLGSKQWFERKLAGGSF</sequence>
<keyword evidence="3" id="KW-1185">Reference proteome</keyword>
<dbReference type="STRING" id="1284197.S8A9G4"/>
<evidence type="ECO:0000313" key="2">
    <source>
        <dbReference type="EMBL" id="EPS39514.1"/>
    </source>
</evidence>
<accession>S8A9G4</accession>
<proteinExistence type="predicted"/>
<evidence type="ECO:0000313" key="3">
    <source>
        <dbReference type="Proteomes" id="UP000015100"/>
    </source>
</evidence>
<reference evidence="3" key="2">
    <citation type="submission" date="2013-04" db="EMBL/GenBank/DDBJ databases">
        <title>Genomic mechanisms accounting for the adaptation to parasitism in nematode-trapping fungi.</title>
        <authorList>
            <person name="Ahren D.G."/>
        </authorList>
    </citation>
    <scope>NUCLEOTIDE SEQUENCE [LARGE SCALE GENOMIC DNA]</scope>
    <source>
        <strain evidence="3">CBS 200.50</strain>
    </source>
</reference>
<dbReference type="HOGENOM" id="CLU_344185_0_0_1"/>
<reference evidence="2 3" key="1">
    <citation type="journal article" date="2013" name="PLoS Genet.">
        <title>Genomic mechanisms accounting for the adaptation to parasitism in nematode-trapping fungi.</title>
        <authorList>
            <person name="Meerupati T."/>
            <person name="Andersson K.M."/>
            <person name="Friman E."/>
            <person name="Kumar D."/>
            <person name="Tunlid A."/>
            <person name="Ahren D."/>
        </authorList>
    </citation>
    <scope>NUCLEOTIDE SEQUENCE [LARGE SCALE GENOMIC DNA]</scope>
    <source>
        <strain evidence="2 3">CBS 200.50</strain>
    </source>
</reference>
<dbReference type="AlphaFoldDB" id="S8A9G4"/>
<organism evidence="2 3">
    <name type="scientific">Dactylellina haptotyla (strain CBS 200.50)</name>
    <name type="common">Nematode-trapping fungus</name>
    <name type="synonym">Monacrosporium haptotylum</name>
    <dbReference type="NCBI Taxonomy" id="1284197"/>
    <lineage>
        <taxon>Eukaryota</taxon>
        <taxon>Fungi</taxon>
        <taxon>Dikarya</taxon>
        <taxon>Ascomycota</taxon>
        <taxon>Pezizomycotina</taxon>
        <taxon>Orbiliomycetes</taxon>
        <taxon>Orbiliales</taxon>
        <taxon>Orbiliaceae</taxon>
        <taxon>Dactylellina</taxon>
    </lineage>
</organism>
<evidence type="ECO:0000256" key="1">
    <source>
        <dbReference type="SAM" id="MobiDB-lite"/>
    </source>
</evidence>
<protein>
    <submittedName>
        <fullName evidence="2">Uncharacterized protein</fullName>
    </submittedName>
</protein>
<dbReference type="EMBL" id="AQGS01000467">
    <property type="protein sequence ID" value="EPS39514.1"/>
    <property type="molecule type" value="Genomic_DNA"/>
</dbReference>
<feature type="region of interest" description="Disordered" evidence="1">
    <location>
        <begin position="765"/>
        <end position="789"/>
    </location>
</feature>